<gene>
    <name evidence="1" type="ORF">GCM10011505_28500</name>
</gene>
<accession>A0ABQ1ILF4</accession>
<evidence type="ECO:0000313" key="1">
    <source>
        <dbReference type="EMBL" id="GGB45565.1"/>
    </source>
</evidence>
<sequence length="60" mass="6111">MGMVSASLACVTGVALSTTILMRAKVRHPLDDMAEAGLFIADPAMAGPISHGRSPIYGGP</sequence>
<dbReference type="EMBL" id="BMDZ01000033">
    <property type="protein sequence ID" value="GGB45565.1"/>
    <property type="molecule type" value="Genomic_DNA"/>
</dbReference>
<protein>
    <submittedName>
        <fullName evidence="1">Uncharacterized protein</fullName>
    </submittedName>
</protein>
<dbReference type="Proteomes" id="UP000603352">
    <property type="component" value="Unassembled WGS sequence"/>
</dbReference>
<evidence type="ECO:0000313" key="2">
    <source>
        <dbReference type="Proteomes" id="UP000603352"/>
    </source>
</evidence>
<reference evidence="2" key="1">
    <citation type="journal article" date="2019" name="Int. J. Syst. Evol. Microbiol.">
        <title>The Global Catalogue of Microorganisms (GCM) 10K type strain sequencing project: providing services to taxonomists for standard genome sequencing and annotation.</title>
        <authorList>
            <consortium name="The Broad Institute Genomics Platform"/>
            <consortium name="The Broad Institute Genome Sequencing Center for Infectious Disease"/>
            <person name="Wu L."/>
            <person name="Ma J."/>
        </authorList>
    </citation>
    <scope>NUCLEOTIDE SEQUENCE [LARGE SCALE GENOMIC DNA]</scope>
    <source>
        <strain evidence="2">CGMCC 1.10188</strain>
    </source>
</reference>
<dbReference type="RefSeq" id="WP_188579006.1">
    <property type="nucleotide sequence ID" value="NZ_BMDZ01000033.1"/>
</dbReference>
<name>A0ABQ1ILF4_9PROT</name>
<organism evidence="1 2">
    <name type="scientific">Tistrella bauzanensis</name>
    <dbReference type="NCBI Taxonomy" id="657419"/>
    <lineage>
        <taxon>Bacteria</taxon>
        <taxon>Pseudomonadati</taxon>
        <taxon>Pseudomonadota</taxon>
        <taxon>Alphaproteobacteria</taxon>
        <taxon>Geminicoccales</taxon>
        <taxon>Geminicoccaceae</taxon>
        <taxon>Tistrella</taxon>
    </lineage>
</organism>
<comment type="caution">
    <text evidence="1">The sequence shown here is derived from an EMBL/GenBank/DDBJ whole genome shotgun (WGS) entry which is preliminary data.</text>
</comment>
<keyword evidence="2" id="KW-1185">Reference proteome</keyword>
<proteinExistence type="predicted"/>